<evidence type="ECO:0000313" key="3">
    <source>
        <dbReference type="Proteomes" id="UP001341281"/>
    </source>
</evidence>
<accession>A0AAQ3SXS9</accession>
<protein>
    <submittedName>
        <fullName evidence="2">Uncharacterized protein</fullName>
    </submittedName>
</protein>
<dbReference type="AlphaFoldDB" id="A0AAQ3SXS9"/>
<evidence type="ECO:0000313" key="2">
    <source>
        <dbReference type="EMBL" id="WVZ62834.1"/>
    </source>
</evidence>
<keyword evidence="3" id="KW-1185">Reference proteome</keyword>
<gene>
    <name evidence="2" type="ORF">U9M48_012534</name>
</gene>
<sequence length="228" mass="25232">MRSTRPWLARRGSPPSVARVSPRNLAPSPFKLQPLVFSPCAAAGPRPCFLPIQTKPPELERPEGSEKDAASSRCRIGAATTSNAAGEAAEDAATTCTRRLTQTRAADWRDAEQLIASFGLVQRISRRTLTSTTASTTPEIWSKQLDEDITPMVMQEPITRARAKQLNQRVTSFLGARNSTYKDGIEERTTKALETSTDQEEDQRGIQVKMEAKFYSETTFSAFRTSLH</sequence>
<name>A0AAQ3SXS9_PASNO</name>
<feature type="compositionally biased region" description="Basic and acidic residues" evidence="1">
    <location>
        <begin position="57"/>
        <end position="70"/>
    </location>
</feature>
<dbReference type="Proteomes" id="UP001341281">
    <property type="component" value="Chromosome 03"/>
</dbReference>
<reference evidence="2 3" key="1">
    <citation type="submission" date="2024-02" db="EMBL/GenBank/DDBJ databases">
        <title>High-quality chromosome-scale genome assembly of Pensacola bahiagrass (Paspalum notatum Flugge var. saurae).</title>
        <authorList>
            <person name="Vega J.M."/>
            <person name="Podio M."/>
            <person name="Orjuela J."/>
            <person name="Siena L.A."/>
            <person name="Pessino S.C."/>
            <person name="Combes M.C."/>
            <person name="Mariac C."/>
            <person name="Albertini E."/>
            <person name="Pupilli F."/>
            <person name="Ortiz J.P.A."/>
            <person name="Leblanc O."/>
        </authorList>
    </citation>
    <scope>NUCLEOTIDE SEQUENCE [LARGE SCALE GENOMIC DNA]</scope>
    <source>
        <strain evidence="2">R1</strain>
        <tissue evidence="2">Leaf</tissue>
    </source>
</reference>
<organism evidence="2 3">
    <name type="scientific">Paspalum notatum var. saurae</name>
    <dbReference type="NCBI Taxonomy" id="547442"/>
    <lineage>
        <taxon>Eukaryota</taxon>
        <taxon>Viridiplantae</taxon>
        <taxon>Streptophyta</taxon>
        <taxon>Embryophyta</taxon>
        <taxon>Tracheophyta</taxon>
        <taxon>Spermatophyta</taxon>
        <taxon>Magnoliopsida</taxon>
        <taxon>Liliopsida</taxon>
        <taxon>Poales</taxon>
        <taxon>Poaceae</taxon>
        <taxon>PACMAD clade</taxon>
        <taxon>Panicoideae</taxon>
        <taxon>Andropogonodae</taxon>
        <taxon>Paspaleae</taxon>
        <taxon>Paspalinae</taxon>
        <taxon>Paspalum</taxon>
    </lineage>
</organism>
<evidence type="ECO:0000256" key="1">
    <source>
        <dbReference type="SAM" id="MobiDB-lite"/>
    </source>
</evidence>
<feature type="region of interest" description="Disordered" evidence="1">
    <location>
        <begin position="51"/>
        <end position="73"/>
    </location>
</feature>
<dbReference type="EMBL" id="CP144747">
    <property type="protein sequence ID" value="WVZ62834.1"/>
    <property type="molecule type" value="Genomic_DNA"/>
</dbReference>
<feature type="region of interest" description="Disordered" evidence="1">
    <location>
        <begin position="1"/>
        <end position="24"/>
    </location>
</feature>
<proteinExistence type="predicted"/>